<dbReference type="PANTHER" id="PTHR10928:SF2">
    <property type="entry name" value="SUPPRESSOR OF FUSED HOMOLOG"/>
    <property type="match status" value="1"/>
</dbReference>
<dbReference type="AlphaFoldDB" id="A0A1J1IJ77"/>
<dbReference type="InterPro" id="IPR020941">
    <property type="entry name" value="SUFU-like_domain"/>
</dbReference>
<evidence type="ECO:0000313" key="4">
    <source>
        <dbReference type="Proteomes" id="UP000183832"/>
    </source>
</evidence>
<dbReference type="PIRSF" id="PIRSF011844">
    <property type="entry name" value="Suppressor_of_fused_protein"/>
    <property type="match status" value="1"/>
</dbReference>
<dbReference type="InterPro" id="IPR016591">
    <property type="entry name" value="Suppressor_of_fused_euk"/>
</dbReference>
<reference evidence="3 4" key="1">
    <citation type="submission" date="2015-04" db="EMBL/GenBank/DDBJ databases">
        <authorList>
            <person name="Syromyatnikov M.Y."/>
            <person name="Popov V.N."/>
        </authorList>
    </citation>
    <scope>NUCLEOTIDE SEQUENCE [LARGE SCALE GENOMIC DNA]</scope>
</reference>
<feature type="domain" description="Suppressor of fused C-terminal" evidence="2">
    <location>
        <begin position="242"/>
        <end position="430"/>
    </location>
</feature>
<gene>
    <name evidence="3" type="ORF">CLUMA_CG011924</name>
</gene>
<feature type="domain" description="Suppressor of fused-like" evidence="1">
    <location>
        <begin position="49"/>
        <end position="227"/>
    </location>
</feature>
<dbReference type="InterPro" id="IPR024314">
    <property type="entry name" value="SUFU_C"/>
</dbReference>
<dbReference type="GO" id="GO:0005634">
    <property type="term" value="C:nucleus"/>
    <property type="evidence" value="ECO:0007669"/>
    <property type="project" value="TreeGrafter"/>
</dbReference>
<keyword evidence="4" id="KW-1185">Reference proteome</keyword>
<proteinExistence type="predicted"/>
<dbReference type="Proteomes" id="UP000183832">
    <property type="component" value="Unassembled WGS sequence"/>
</dbReference>
<dbReference type="InterPro" id="IPR007768">
    <property type="entry name" value="Suppressor_of_fused"/>
</dbReference>
<dbReference type="EMBL" id="CVRI01000048">
    <property type="protein sequence ID" value="CRK99118.1"/>
    <property type="molecule type" value="Genomic_DNA"/>
</dbReference>
<protein>
    <submittedName>
        <fullName evidence="3">CLUMA_CG011924, isoform A</fullName>
    </submittedName>
</protein>
<name>A0A1J1IJ77_9DIPT</name>
<dbReference type="Pfam" id="PF12470">
    <property type="entry name" value="SUFU_C"/>
    <property type="match status" value="1"/>
</dbReference>
<dbReference type="SUPFAM" id="SSF103359">
    <property type="entry name" value="Suppressor of Fused, N-terminal domain"/>
    <property type="match status" value="1"/>
</dbReference>
<dbReference type="STRING" id="568069.A0A1J1IJ77"/>
<dbReference type="Pfam" id="PF05076">
    <property type="entry name" value="SUFU"/>
    <property type="match status" value="1"/>
</dbReference>
<dbReference type="PANTHER" id="PTHR10928">
    <property type="entry name" value="SUPPRESSOR OF FUSED"/>
    <property type="match status" value="1"/>
</dbReference>
<accession>A0A1J1IJ77</accession>
<dbReference type="InterPro" id="IPR037181">
    <property type="entry name" value="SUFU_N"/>
</dbReference>
<organism evidence="3 4">
    <name type="scientific">Clunio marinus</name>
    <dbReference type="NCBI Taxonomy" id="568069"/>
    <lineage>
        <taxon>Eukaryota</taxon>
        <taxon>Metazoa</taxon>
        <taxon>Ecdysozoa</taxon>
        <taxon>Arthropoda</taxon>
        <taxon>Hexapoda</taxon>
        <taxon>Insecta</taxon>
        <taxon>Pterygota</taxon>
        <taxon>Neoptera</taxon>
        <taxon>Endopterygota</taxon>
        <taxon>Diptera</taxon>
        <taxon>Nematocera</taxon>
        <taxon>Chironomoidea</taxon>
        <taxon>Chironomidae</taxon>
        <taxon>Clunio</taxon>
    </lineage>
</organism>
<sequence length="440" mass="50405">MHSSFNVNMPSWLFPGMRAIYQQLFGIYRESNPLVISTVNKIWQFSNSNEPLDYIFIYANPGSPQEEVPQHWHYVSLGLSDLYGDSRIHPLDPSVSSERVSGMGFELTFRLKRHEEVTPPSWPAQLLQQLAKYVFMSRNKFYPGDHIPWNKPLDGNEATRIRHLLVAMDCQLKKIKTILGHVTFCQIVGVTDEELNRAQSYNVKGILNLLRKDPKTGGMSLCTDMRRMHSVFDLFPQTVQMLEDDLEREGSDLAGIDAEFFYRELPKIAIKTSLCLTMSDSDRSLDFTRDLRRLDLRTSAELNAHHSASSPFVPFSHRGPIFLDGVEVIFSPTTAKFLKLAFRDRLRHGHHFTFQNPDTHLTLVAETVQGCFVTKDQPYAISGKWLQIRIDSDLLMTIIGQMKDLDPEKISTLPLPLVFDYPEKNLRFIVNTLSASSMIH</sequence>
<evidence type="ECO:0000313" key="3">
    <source>
        <dbReference type="EMBL" id="CRK99118.1"/>
    </source>
</evidence>
<dbReference type="OrthoDB" id="10038834at2759"/>
<dbReference type="GO" id="GO:0005737">
    <property type="term" value="C:cytoplasm"/>
    <property type="evidence" value="ECO:0007669"/>
    <property type="project" value="TreeGrafter"/>
</dbReference>
<evidence type="ECO:0000259" key="1">
    <source>
        <dbReference type="Pfam" id="PF05076"/>
    </source>
</evidence>
<dbReference type="Gene3D" id="3.30.1360.230">
    <property type="entry name" value="Sufu, C-terminal domain"/>
    <property type="match status" value="1"/>
</dbReference>
<evidence type="ECO:0000259" key="2">
    <source>
        <dbReference type="Pfam" id="PF12470"/>
    </source>
</evidence>
<dbReference type="InterPro" id="IPR038489">
    <property type="entry name" value="SUFU_C_sf"/>
</dbReference>